<dbReference type="AlphaFoldDB" id="A0A1I7DEH6"/>
<sequence length="92" mass="10943">MYFADYQDTFRSNNPKSMTKLIPIFINGGKWIQLSQLSKEQSSTLKSWLPVNCVKKIMFQGNEISDCLEFETYEYWFRTHQVSMQKQALLDF</sequence>
<dbReference type="Proteomes" id="UP000199673">
    <property type="component" value="Unassembled WGS sequence"/>
</dbReference>
<organism evidence="1 2">
    <name type="scientific">Algoriphagus locisalis</name>
    <dbReference type="NCBI Taxonomy" id="305507"/>
    <lineage>
        <taxon>Bacteria</taxon>
        <taxon>Pseudomonadati</taxon>
        <taxon>Bacteroidota</taxon>
        <taxon>Cytophagia</taxon>
        <taxon>Cytophagales</taxon>
        <taxon>Cyclobacteriaceae</taxon>
        <taxon>Algoriphagus</taxon>
    </lineage>
</organism>
<gene>
    <name evidence="1" type="ORF">SAMN04489724_3961</name>
</gene>
<dbReference type="EMBL" id="FPBF01000006">
    <property type="protein sequence ID" value="SFU10089.1"/>
    <property type="molecule type" value="Genomic_DNA"/>
</dbReference>
<proteinExistence type="predicted"/>
<evidence type="ECO:0000313" key="1">
    <source>
        <dbReference type="EMBL" id="SFU10089.1"/>
    </source>
</evidence>
<accession>A0A1I7DEH6</accession>
<protein>
    <submittedName>
        <fullName evidence="1">Uncharacterized protein</fullName>
    </submittedName>
</protein>
<reference evidence="2" key="1">
    <citation type="submission" date="2016-10" db="EMBL/GenBank/DDBJ databases">
        <authorList>
            <person name="Varghese N."/>
            <person name="Submissions S."/>
        </authorList>
    </citation>
    <scope>NUCLEOTIDE SEQUENCE [LARGE SCALE GENOMIC DNA]</scope>
    <source>
        <strain evidence="2">DSM 23445</strain>
    </source>
</reference>
<name>A0A1I7DEH6_9BACT</name>
<evidence type="ECO:0000313" key="2">
    <source>
        <dbReference type="Proteomes" id="UP000199673"/>
    </source>
</evidence>
<keyword evidence="2" id="KW-1185">Reference proteome</keyword>